<dbReference type="SUPFAM" id="SSF56219">
    <property type="entry name" value="DNase I-like"/>
    <property type="match status" value="2"/>
</dbReference>
<dbReference type="InterPro" id="IPR036691">
    <property type="entry name" value="Endo/exonu/phosph_ase_sf"/>
</dbReference>
<name>A0A183SMC8_SCHSO</name>
<reference evidence="3 4" key="2">
    <citation type="submission" date="2018-11" db="EMBL/GenBank/DDBJ databases">
        <authorList>
            <consortium name="Pathogen Informatics"/>
        </authorList>
    </citation>
    <scope>NUCLEOTIDE SEQUENCE [LARGE SCALE GENOMIC DNA]</scope>
    <source>
        <strain evidence="3 4">NST_G2</strain>
    </source>
</reference>
<reference evidence="5" key="1">
    <citation type="submission" date="2016-06" db="UniProtKB">
        <authorList>
            <consortium name="WormBaseParasite"/>
        </authorList>
    </citation>
    <scope>IDENTIFICATION</scope>
</reference>
<evidence type="ECO:0000256" key="1">
    <source>
        <dbReference type="SAM" id="MobiDB-lite"/>
    </source>
</evidence>
<feature type="region of interest" description="Disordered" evidence="1">
    <location>
        <begin position="590"/>
        <end position="629"/>
    </location>
</feature>
<dbReference type="Proteomes" id="UP000275846">
    <property type="component" value="Unassembled WGS sequence"/>
</dbReference>
<feature type="domain" description="Endonuclease/exonuclease/phosphatase" evidence="2">
    <location>
        <begin position="85"/>
        <end position="290"/>
    </location>
</feature>
<dbReference type="InterPro" id="IPR005135">
    <property type="entry name" value="Endo/exonuclease/phosphatase"/>
</dbReference>
<keyword evidence="4" id="KW-1185">Reference proteome</keyword>
<dbReference type="WBParaSite" id="SSLN_0000555001-mRNA-1">
    <property type="protein sequence ID" value="SSLN_0000555001-mRNA-1"/>
    <property type="gene ID" value="SSLN_0000555001"/>
</dbReference>
<proteinExistence type="predicted"/>
<protein>
    <submittedName>
        <fullName evidence="5">Endo/exonuclease/phosphatase domain-containing protein</fullName>
    </submittedName>
</protein>
<dbReference type="OrthoDB" id="10030815at2759"/>
<dbReference type="PANTHER" id="PTHR23227">
    <property type="entry name" value="BUCENTAUR RELATED"/>
    <property type="match status" value="1"/>
</dbReference>
<dbReference type="AlphaFoldDB" id="A0A183SMC8"/>
<evidence type="ECO:0000313" key="4">
    <source>
        <dbReference type="Proteomes" id="UP000275846"/>
    </source>
</evidence>
<organism evidence="5">
    <name type="scientific">Schistocephalus solidus</name>
    <name type="common">Tapeworm</name>
    <dbReference type="NCBI Taxonomy" id="70667"/>
    <lineage>
        <taxon>Eukaryota</taxon>
        <taxon>Metazoa</taxon>
        <taxon>Spiralia</taxon>
        <taxon>Lophotrochozoa</taxon>
        <taxon>Platyhelminthes</taxon>
        <taxon>Cestoda</taxon>
        <taxon>Eucestoda</taxon>
        <taxon>Diphyllobothriidea</taxon>
        <taxon>Diphyllobothriidae</taxon>
        <taxon>Schistocephalus</taxon>
    </lineage>
</organism>
<dbReference type="InterPro" id="IPR027124">
    <property type="entry name" value="Swc5/CFDP1/2"/>
</dbReference>
<dbReference type="STRING" id="70667.A0A183SMC8"/>
<evidence type="ECO:0000313" key="3">
    <source>
        <dbReference type="EMBL" id="VDL91761.1"/>
    </source>
</evidence>
<accession>A0A183SMC8</accession>
<dbReference type="PANTHER" id="PTHR23227:SF84">
    <property type="entry name" value="ENDONUCLEASE_EXONUCLEASE_PHOSPHATASE DOMAIN-CONTAINING PROTEIN"/>
    <property type="match status" value="1"/>
</dbReference>
<sequence length="930" mass="103231">MRRAVDLTLSSNPTIRPPSKPVVNAPVAASNWYSTLTCGSSKLGFPAATPRATATIGGINQVRVSGVVCAPTPDNPRRNRPEWRTALVARELARYKVDIAALSETRFSEQGQLEEVGVGCTFFRSGRHKGERRDAGVAFAIRNDIVGRLPCLPQDINDRPMSLRLLLRGDQFATIISAYAPPMTSSDALQDKLYEYLHFLLATVPKEEKLIFLGDFNARVGTDHAAWQGVLGPHGLGSCNDNGLLLLRTSAEHGLLLTTTFFCLPTREKATWMHPRSRRWQLRDYVLVRREDRQDVLVTKVPTVEQIPANADISNLLVEENGLHKAYMDLRTDATKAAFFRCHRLVRQRLREMQDAWMIRKAEEIQGSDATTLLTEKLQILKRWAELFRSVLNCSSAISDAAIGRLPQVETNNDLDLPPSLTETIRAVQQISSENPGSNWPEWRTALVTWELARYKLDSVALSEMRFSEPSQLEDGDNSATIISTYAPPMTSSDAANDKFYEDHHALLATVPKADKIIVLGDFNARVGTNHAAWQGVLSTHGLDSCNNNLCGTPSPAYQHLLPPSDVGEGHVDASLVVALAAAGLCSRTETRSPGRAGNQGDPRCQWLKGSPPRHLADEAPTSTPTKAPSFYFSNQITQKLEDLHAPDNDATVETRWFQLQNVIHSTTLEFLGGARHQNQDWFNDDDADISNFLAEKNGLNKACMDLWTDATNSAFFRCRRLVQQRLREMQDAWIVCKAEEIQGYADRNEMKNFFKAIKLVYGPCIKGTAPLLSSDSKTLLTEKSKILKRSAEHFRSVLNCLSAISDAASDQLSQMDTNKDLVLPPSLPETIRAVHQISSGKAPGSDAIPPEVYKHGGPQLMAELTALTTQNSQHTIVHLYKRKGNRQLCDNHRGISLLNIAGKIFDRILFNRLNGHLEQGLLPESQCGF</sequence>
<dbReference type="Gene3D" id="3.60.10.10">
    <property type="entry name" value="Endonuclease/exonuclease/phosphatase"/>
    <property type="match status" value="2"/>
</dbReference>
<dbReference type="GO" id="GO:0003824">
    <property type="term" value="F:catalytic activity"/>
    <property type="evidence" value="ECO:0007669"/>
    <property type="project" value="InterPro"/>
</dbReference>
<evidence type="ECO:0000259" key="2">
    <source>
        <dbReference type="Pfam" id="PF03372"/>
    </source>
</evidence>
<dbReference type="EMBL" id="UYSU01033222">
    <property type="protein sequence ID" value="VDL91761.1"/>
    <property type="molecule type" value="Genomic_DNA"/>
</dbReference>
<dbReference type="Pfam" id="PF03372">
    <property type="entry name" value="Exo_endo_phos"/>
    <property type="match status" value="1"/>
</dbReference>
<evidence type="ECO:0000313" key="5">
    <source>
        <dbReference type="WBParaSite" id="SSLN_0000555001-mRNA-1"/>
    </source>
</evidence>
<gene>
    <name evidence="3" type="ORF">SSLN_LOCUS5376</name>
</gene>